<feature type="chain" id="PRO_5006668986" description="DUF3828 domain-containing protein" evidence="1">
    <location>
        <begin position="24"/>
        <end position="161"/>
    </location>
</feature>
<evidence type="ECO:0008006" key="4">
    <source>
        <dbReference type="Google" id="ProtNLM"/>
    </source>
</evidence>
<protein>
    <recommendedName>
        <fullName evidence="4">DUF3828 domain-containing protein</fullName>
    </recommendedName>
</protein>
<keyword evidence="3" id="KW-1185">Reference proteome</keyword>
<feature type="signal peptide" evidence="1">
    <location>
        <begin position="1"/>
        <end position="23"/>
    </location>
</feature>
<evidence type="ECO:0000313" key="3">
    <source>
        <dbReference type="Proteomes" id="UP000051202"/>
    </source>
</evidence>
<dbReference type="AlphaFoldDB" id="A0A0T6DPI8"/>
<dbReference type="EMBL" id="LNDJ01000090">
    <property type="protein sequence ID" value="KRU21876.1"/>
    <property type="molecule type" value="Genomic_DNA"/>
</dbReference>
<name>A0A0T6DPI8_9GAMM</name>
<evidence type="ECO:0000256" key="1">
    <source>
        <dbReference type="SAM" id="SignalP"/>
    </source>
</evidence>
<sequence>MPTYKSLILLSTIALTTVGTATADVTKASQKQAAATDMKITTITKMYQQDIDDQGMSNPIVLQQYANADLQAAMQLEQDYFDKTQMSCNVDYDVLWDSQDPDYTQDKKFSMTDKGLVQVSLAQGSNIYYDLTCNDKDCQIADVSLNEDGGTLSKHLLETCR</sequence>
<comment type="caution">
    <text evidence="2">The sequence shown here is derived from an EMBL/GenBank/DDBJ whole genome shotgun (WGS) entry which is preliminary data.</text>
</comment>
<reference evidence="2 3" key="1">
    <citation type="submission" date="2015-11" db="EMBL/GenBank/DDBJ databases">
        <title>Permanent draft genome of Psychrobacter piscatorii LQ58.</title>
        <authorList>
            <person name="Zhou M."/>
            <person name="Dong B."/>
            <person name="Liu Q."/>
        </authorList>
    </citation>
    <scope>NUCLEOTIDE SEQUENCE [LARGE SCALE GENOMIC DNA]</scope>
    <source>
        <strain evidence="2 3">LQ58</strain>
    </source>
</reference>
<evidence type="ECO:0000313" key="2">
    <source>
        <dbReference type="EMBL" id="KRU21876.1"/>
    </source>
</evidence>
<organism evidence="2 3">
    <name type="scientific">Psychrobacter piscatorii</name>
    <dbReference type="NCBI Taxonomy" id="554343"/>
    <lineage>
        <taxon>Bacteria</taxon>
        <taxon>Pseudomonadati</taxon>
        <taxon>Pseudomonadota</taxon>
        <taxon>Gammaproteobacteria</taxon>
        <taxon>Moraxellales</taxon>
        <taxon>Moraxellaceae</taxon>
        <taxon>Psychrobacter</taxon>
    </lineage>
</organism>
<gene>
    <name evidence="2" type="ORF">AS194_10700</name>
</gene>
<proteinExistence type="predicted"/>
<keyword evidence="1" id="KW-0732">Signal</keyword>
<accession>A0A0T6DPI8</accession>
<dbReference type="RefSeq" id="WP_058025357.1">
    <property type="nucleotide sequence ID" value="NZ_LNDJ01000090.1"/>
</dbReference>
<dbReference type="Proteomes" id="UP000051202">
    <property type="component" value="Unassembled WGS sequence"/>
</dbReference>